<dbReference type="SMART" id="SM00494">
    <property type="entry name" value="ChtBD2"/>
    <property type="match status" value="3"/>
</dbReference>
<accession>A0A6P7TW80</accession>
<evidence type="ECO:0000256" key="5">
    <source>
        <dbReference type="ARBA" id="ARBA00023180"/>
    </source>
</evidence>
<evidence type="ECO:0000313" key="9">
    <source>
        <dbReference type="RefSeq" id="XP_029653036.1"/>
    </source>
</evidence>
<reference evidence="9" key="1">
    <citation type="submission" date="2025-08" db="UniProtKB">
        <authorList>
            <consortium name="RefSeq"/>
        </authorList>
    </citation>
    <scope>IDENTIFICATION</scope>
</reference>
<keyword evidence="2 6" id="KW-0732">Signal</keyword>
<evidence type="ECO:0000256" key="1">
    <source>
        <dbReference type="ARBA" id="ARBA00022669"/>
    </source>
</evidence>
<keyword evidence="8" id="KW-1185">Reference proteome</keyword>
<dbReference type="PROSITE" id="PS50940">
    <property type="entry name" value="CHIT_BIND_II"/>
    <property type="match status" value="3"/>
</dbReference>
<dbReference type="InterPro" id="IPR036508">
    <property type="entry name" value="Chitin-bd_dom_sf"/>
</dbReference>
<dbReference type="SUPFAM" id="SSF57625">
    <property type="entry name" value="Invertebrate chitin-binding proteins"/>
    <property type="match status" value="3"/>
</dbReference>
<keyword evidence="5" id="KW-0325">Glycoprotein</keyword>
<keyword evidence="4" id="KW-1015">Disulfide bond</keyword>
<dbReference type="GO" id="GO:0008061">
    <property type="term" value="F:chitin binding"/>
    <property type="evidence" value="ECO:0007669"/>
    <property type="project" value="UniProtKB-KW"/>
</dbReference>
<dbReference type="Proteomes" id="UP000515154">
    <property type="component" value="Linkage group LG29"/>
</dbReference>
<dbReference type="GO" id="GO:0005576">
    <property type="term" value="C:extracellular region"/>
    <property type="evidence" value="ECO:0007669"/>
    <property type="project" value="InterPro"/>
</dbReference>
<organism evidence="8 9">
    <name type="scientific">Octopus sinensis</name>
    <name type="common">East Asian common octopus</name>
    <dbReference type="NCBI Taxonomy" id="2607531"/>
    <lineage>
        <taxon>Eukaryota</taxon>
        <taxon>Metazoa</taxon>
        <taxon>Spiralia</taxon>
        <taxon>Lophotrochozoa</taxon>
        <taxon>Mollusca</taxon>
        <taxon>Cephalopoda</taxon>
        <taxon>Coleoidea</taxon>
        <taxon>Octopodiformes</taxon>
        <taxon>Octopoda</taxon>
        <taxon>Incirrata</taxon>
        <taxon>Octopodidae</taxon>
        <taxon>Octopus</taxon>
    </lineage>
</organism>
<feature type="domain" description="Chitin-binding type-2" evidence="7">
    <location>
        <begin position="18"/>
        <end position="74"/>
    </location>
</feature>
<keyword evidence="1" id="KW-0147">Chitin-binding</keyword>
<dbReference type="Gene3D" id="2.170.140.10">
    <property type="entry name" value="Chitin binding domain"/>
    <property type="match status" value="3"/>
</dbReference>
<dbReference type="RefSeq" id="XP_029653036.1">
    <property type="nucleotide sequence ID" value="XM_029797176.2"/>
</dbReference>
<feature type="domain" description="Chitin-binding type-2" evidence="7">
    <location>
        <begin position="195"/>
        <end position="257"/>
    </location>
</feature>
<dbReference type="InterPro" id="IPR051940">
    <property type="entry name" value="Chitin_bind-dev_reg"/>
</dbReference>
<feature type="domain" description="Chitin-binding type-2" evidence="7">
    <location>
        <begin position="115"/>
        <end position="177"/>
    </location>
</feature>
<name>A0A6P7TW80_9MOLL</name>
<feature type="chain" id="PRO_5027799844" evidence="6">
    <location>
        <begin position="19"/>
        <end position="261"/>
    </location>
</feature>
<dbReference type="InterPro" id="IPR002557">
    <property type="entry name" value="Chitin-bd_dom"/>
</dbReference>
<dbReference type="Pfam" id="PF01607">
    <property type="entry name" value="CBM_14"/>
    <property type="match status" value="2"/>
</dbReference>
<proteinExistence type="predicted"/>
<dbReference type="PANTHER" id="PTHR23301:SF0">
    <property type="entry name" value="CHITIN-BINDING TYPE-2 DOMAIN-CONTAINING PROTEIN-RELATED"/>
    <property type="match status" value="1"/>
</dbReference>
<evidence type="ECO:0000256" key="2">
    <source>
        <dbReference type="ARBA" id="ARBA00022729"/>
    </source>
</evidence>
<protein>
    <submittedName>
        <fullName evidence="9">Uncharacterized protein LOC115226177</fullName>
    </submittedName>
</protein>
<evidence type="ECO:0000256" key="6">
    <source>
        <dbReference type="SAM" id="SignalP"/>
    </source>
</evidence>
<sequence length="261" mass="29719">MVSYIFLLILSGSILASGQPCGLPPYVQIADASNCAGFLQCINNQVQHRVCVDGTLFNALTGLCDFPFNVDCGYRPNKGPVTVATTAFPTTTQSLPTTMSPVKKEILRLYDFWYGFHCNLFGTTSIIRWPHPYDCTKYFECEGKTLSRKTCPSSPGKLFFQFEPQNCVIEKNANCPLTPPFGEKIVPSPEEVRYQKICRTNPNSLMRWPYSRDCRRYFQCTYGKFTQEICSQKPNVMVYNDEILNCQSPQRNNTCILTWRP</sequence>
<gene>
    <name evidence="9" type="primary">LOC115226177</name>
</gene>
<dbReference type="KEGG" id="osn:115226177"/>
<keyword evidence="3" id="KW-0677">Repeat</keyword>
<evidence type="ECO:0000313" key="8">
    <source>
        <dbReference type="Proteomes" id="UP000515154"/>
    </source>
</evidence>
<dbReference type="AlphaFoldDB" id="A0A6P7TW80"/>
<dbReference type="PANTHER" id="PTHR23301">
    <property type="entry name" value="CHITIN BINDING PERITROPHIN-A"/>
    <property type="match status" value="1"/>
</dbReference>
<evidence type="ECO:0000256" key="3">
    <source>
        <dbReference type="ARBA" id="ARBA00022737"/>
    </source>
</evidence>
<evidence type="ECO:0000259" key="7">
    <source>
        <dbReference type="PROSITE" id="PS50940"/>
    </source>
</evidence>
<feature type="signal peptide" evidence="6">
    <location>
        <begin position="1"/>
        <end position="18"/>
    </location>
</feature>
<evidence type="ECO:0000256" key="4">
    <source>
        <dbReference type="ARBA" id="ARBA00023157"/>
    </source>
</evidence>